<keyword evidence="5" id="KW-1185">Reference proteome</keyword>
<dbReference type="PANTHER" id="PTHR11240:SF46">
    <property type="entry name" value="INTRACELLULAR RIBONUCLEASE LX-LIKE"/>
    <property type="match status" value="1"/>
</dbReference>
<dbReference type="InterPro" id="IPR036430">
    <property type="entry name" value="RNase_T2-like_sf"/>
</dbReference>
<dbReference type="Gene3D" id="3.90.730.10">
    <property type="entry name" value="Ribonuclease T2-like"/>
    <property type="match status" value="1"/>
</dbReference>
<evidence type="ECO:0000256" key="1">
    <source>
        <dbReference type="ARBA" id="ARBA00007469"/>
    </source>
</evidence>
<evidence type="ECO:0000256" key="2">
    <source>
        <dbReference type="RuleBase" id="RU004328"/>
    </source>
</evidence>
<dbReference type="Pfam" id="PF00445">
    <property type="entry name" value="Ribonuclease_T2"/>
    <property type="match status" value="1"/>
</dbReference>
<dbReference type="EMBL" id="BSYR01000069">
    <property type="protein sequence ID" value="GMJ14375.1"/>
    <property type="molecule type" value="Genomic_DNA"/>
</dbReference>
<protein>
    <submittedName>
        <fullName evidence="4">RIBONUCLEASE 1, ribonuclease 1</fullName>
    </submittedName>
</protein>
<dbReference type="GO" id="GO:0006401">
    <property type="term" value="P:RNA catabolic process"/>
    <property type="evidence" value="ECO:0007669"/>
    <property type="project" value="TreeGrafter"/>
</dbReference>
<dbReference type="PANTHER" id="PTHR11240">
    <property type="entry name" value="RIBONUCLEASE T2"/>
    <property type="match status" value="1"/>
</dbReference>
<dbReference type="Proteomes" id="UP001165190">
    <property type="component" value="Unassembled WGS sequence"/>
</dbReference>
<dbReference type="InterPro" id="IPR001568">
    <property type="entry name" value="RNase_T2-like"/>
</dbReference>
<comment type="caution">
    <text evidence="4">The sequence shown here is derived from an EMBL/GenBank/DDBJ whole genome shotgun (WGS) entry which is preliminary data.</text>
</comment>
<gene>
    <name evidence="4" type="ORF">HRI_005106700</name>
</gene>
<dbReference type="SUPFAM" id="SSF55895">
    <property type="entry name" value="Ribonuclease Rh-like"/>
    <property type="match status" value="1"/>
</dbReference>
<proteinExistence type="inferred from homology"/>
<reference evidence="4" key="1">
    <citation type="submission" date="2023-05" db="EMBL/GenBank/DDBJ databases">
        <title>Genome and transcriptome analyses reveal genes involved in the formation of fine ridges on petal epidermal cells in Hibiscus trionum.</title>
        <authorList>
            <person name="Koshimizu S."/>
            <person name="Masuda S."/>
            <person name="Ishii T."/>
            <person name="Shirasu K."/>
            <person name="Hoshino A."/>
            <person name="Arita M."/>
        </authorList>
    </citation>
    <scope>NUCLEOTIDE SEQUENCE</scope>
    <source>
        <strain evidence="4">Hamamatsu line</strain>
    </source>
</reference>
<accession>A0A9W7JH16</accession>
<evidence type="ECO:0000313" key="5">
    <source>
        <dbReference type="Proteomes" id="UP001165190"/>
    </source>
</evidence>
<keyword evidence="3" id="KW-0732">Signal</keyword>
<organism evidence="4 5">
    <name type="scientific">Hibiscus trionum</name>
    <name type="common">Flower of an hour</name>
    <dbReference type="NCBI Taxonomy" id="183268"/>
    <lineage>
        <taxon>Eukaryota</taxon>
        <taxon>Viridiplantae</taxon>
        <taxon>Streptophyta</taxon>
        <taxon>Embryophyta</taxon>
        <taxon>Tracheophyta</taxon>
        <taxon>Spermatophyta</taxon>
        <taxon>Magnoliopsida</taxon>
        <taxon>eudicotyledons</taxon>
        <taxon>Gunneridae</taxon>
        <taxon>Pentapetalae</taxon>
        <taxon>rosids</taxon>
        <taxon>malvids</taxon>
        <taxon>Malvales</taxon>
        <taxon>Malvaceae</taxon>
        <taxon>Malvoideae</taxon>
        <taxon>Hibiscus</taxon>
    </lineage>
</organism>
<feature type="signal peptide" evidence="3">
    <location>
        <begin position="1"/>
        <end position="22"/>
    </location>
</feature>
<sequence length="238" mass="26853">MVMKQLLLAFAAAVLSSSVVSAQGPYFDFYKLSLQWPASVCLQANCITPVPRIFTIHGLWSTVKNDTRVYPYHPQNNNCYPGPKSAADAMTAVAPIVPALNAKWPTLLRSNRPNPNAVFWQIEWDHHGMCSDYGDDPLNYFTVTLNLANNNTYDPFRVMGVQPSNTPHPIDTLLENAKRNVGFYSQISCRKIGQQLYLKEIRYCFKRGMPPTQLQNCPNEMDNVCTSVPPLQRNLMIP</sequence>
<dbReference type="GO" id="GO:0003723">
    <property type="term" value="F:RNA binding"/>
    <property type="evidence" value="ECO:0007669"/>
    <property type="project" value="InterPro"/>
</dbReference>
<evidence type="ECO:0000256" key="3">
    <source>
        <dbReference type="SAM" id="SignalP"/>
    </source>
</evidence>
<dbReference type="GO" id="GO:0005576">
    <property type="term" value="C:extracellular region"/>
    <property type="evidence" value="ECO:0007669"/>
    <property type="project" value="TreeGrafter"/>
</dbReference>
<dbReference type="AlphaFoldDB" id="A0A9W7JH16"/>
<comment type="similarity">
    <text evidence="1 2">Belongs to the RNase T2 family.</text>
</comment>
<feature type="chain" id="PRO_5040795543" evidence="3">
    <location>
        <begin position="23"/>
        <end position="238"/>
    </location>
</feature>
<dbReference type="GO" id="GO:0033897">
    <property type="term" value="F:ribonuclease T2 activity"/>
    <property type="evidence" value="ECO:0007669"/>
    <property type="project" value="InterPro"/>
</dbReference>
<evidence type="ECO:0000313" key="4">
    <source>
        <dbReference type="EMBL" id="GMJ14375.1"/>
    </source>
</evidence>
<dbReference type="OrthoDB" id="991564at2759"/>
<name>A0A9W7JH16_HIBTR</name>